<keyword evidence="3" id="KW-0443">Lipid metabolism</keyword>
<evidence type="ECO:0000313" key="6">
    <source>
        <dbReference type="Proteomes" id="UP000078348"/>
    </source>
</evidence>
<accession>A0A196SFK8</accession>
<dbReference type="GO" id="GO:0004467">
    <property type="term" value="F:long-chain fatty acid-CoA ligase activity"/>
    <property type="evidence" value="ECO:0007669"/>
    <property type="project" value="TreeGrafter"/>
</dbReference>
<feature type="domain" description="AMP-dependent synthetase/ligase" evidence="4">
    <location>
        <begin position="34"/>
        <end position="455"/>
    </location>
</feature>
<organism evidence="5 6">
    <name type="scientific">Blastocystis sp. subtype 1 (strain ATCC 50177 / NandII)</name>
    <dbReference type="NCBI Taxonomy" id="478820"/>
    <lineage>
        <taxon>Eukaryota</taxon>
        <taxon>Sar</taxon>
        <taxon>Stramenopiles</taxon>
        <taxon>Bigyra</taxon>
        <taxon>Opalozoa</taxon>
        <taxon>Opalinata</taxon>
        <taxon>Blastocystidae</taxon>
        <taxon>Blastocystis</taxon>
    </lineage>
</organism>
<evidence type="ECO:0000256" key="1">
    <source>
        <dbReference type="ARBA" id="ARBA00022598"/>
    </source>
</evidence>
<dbReference type="InterPro" id="IPR000873">
    <property type="entry name" value="AMP-dep_synth/lig_dom"/>
</dbReference>
<comment type="caution">
    <text evidence="5">The sequence shown here is derived from an EMBL/GenBank/DDBJ whole genome shotgun (WGS) entry which is preliminary data.</text>
</comment>
<gene>
    <name evidence="5" type="ORF">AV274_3358</name>
</gene>
<keyword evidence="6" id="KW-1185">Reference proteome</keyword>
<dbReference type="PROSITE" id="PS00455">
    <property type="entry name" value="AMP_BINDING"/>
    <property type="match status" value="1"/>
</dbReference>
<name>A0A196SFK8_BLAHN</name>
<dbReference type="InterPro" id="IPR042099">
    <property type="entry name" value="ANL_N_sf"/>
</dbReference>
<keyword evidence="2" id="KW-0276">Fatty acid metabolism</keyword>
<dbReference type="PANTHER" id="PTHR43272">
    <property type="entry name" value="LONG-CHAIN-FATTY-ACID--COA LIGASE"/>
    <property type="match status" value="1"/>
</dbReference>
<dbReference type="Pfam" id="PF23562">
    <property type="entry name" value="AMP-binding_C_3"/>
    <property type="match status" value="1"/>
</dbReference>
<dbReference type="Pfam" id="PF00501">
    <property type="entry name" value="AMP-binding"/>
    <property type="match status" value="1"/>
</dbReference>
<dbReference type="STRING" id="478820.A0A196SFK8"/>
<dbReference type="InterPro" id="IPR020845">
    <property type="entry name" value="AMP-binding_CS"/>
</dbReference>
<protein>
    <submittedName>
        <fullName evidence="5">Long-chain-fatty-acid-CoA ligase</fullName>
    </submittedName>
</protein>
<dbReference type="GO" id="GO:0005783">
    <property type="term" value="C:endoplasmic reticulum"/>
    <property type="evidence" value="ECO:0007669"/>
    <property type="project" value="TreeGrafter"/>
</dbReference>
<reference evidence="5 6" key="1">
    <citation type="submission" date="2016-05" db="EMBL/GenBank/DDBJ databases">
        <title>Nuclear genome of Blastocystis sp. subtype 1 NandII.</title>
        <authorList>
            <person name="Gentekaki E."/>
            <person name="Curtis B."/>
            <person name="Stairs C."/>
            <person name="Eme L."/>
            <person name="Herman E."/>
            <person name="Klimes V."/>
            <person name="Arias M.C."/>
            <person name="Elias M."/>
            <person name="Hilliou F."/>
            <person name="Klute M."/>
            <person name="Malik S.-B."/>
            <person name="Pightling A."/>
            <person name="Rachubinski R."/>
            <person name="Salas D."/>
            <person name="Schlacht A."/>
            <person name="Suga H."/>
            <person name="Archibald J."/>
            <person name="Ball S.G."/>
            <person name="Clark G."/>
            <person name="Dacks J."/>
            <person name="Van Der Giezen M."/>
            <person name="Tsaousis A."/>
            <person name="Roger A."/>
        </authorList>
    </citation>
    <scope>NUCLEOTIDE SEQUENCE [LARGE SCALE GENOMIC DNA]</scope>
    <source>
        <strain evidence="6">ATCC 50177 / NandII</strain>
    </source>
</reference>
<evidence type="ECO:0000256" key="2">
    <source>
        <dbReference type="ARBA" id="ARBA00022832"/>
    </source>
</evidence>
<keyword evidence="1 5" id="KW-0436">Ligase</keyword>
<dbReference type="Proteomes" id="UP000078348">
    <property type="component" value="Unassembled WGS sequence"/>
</dbReference>
<dbReference type="SUPFAM" id="SSF56801">
    <property type="entry name" value="Acetyl-CoA synthetase-like"/>
    <property type="match status" value="1"/>
</dbReference>
<evidence type="ECO:0000256" key="3">
    <source>
        <dbReference type="ARBA" id="ARBA00023098"/>
    </source>
</evidence>
<dbReference type="PANTHER" id="PTHR43272:SF32">
    <property type="entry name" value="AMP-DEPENDENT SYNTHETASE_LIGASE DOMAIN-CONTAINING PROTEIN"/>
    <property type="match status" value="1"/>
</dbReference>
<dbReference type="GO" id="GO:0016020">
    <property type="term" value="C:membrane"/>
    <property type="evidence" value="ECO:0007669"/>
    <property type="project" value="TreeGrafter"/>
</dbReference>
<evidence type="ECO:0000313" key="5">
    <source>
        <dbReference type="EMBL" id="OAO14932.1"/>
    </source>
</evidence>
<dbReference type="Gene3D" id="3.40.50.12780">
    <property type="entry name" value="N-terminal domain of ligase-like"/>
    <property type="match status" value="1"/>
</dbReference>
<dbReference type="EMBL" id="LXWW01000195">
    <property type="protein sequence ID" value="OAO14932.1"/>
    <property type="molecule type" value="Genomic_DNA"/>
</dbReference>
<proteinExistence type="predicted"/>
<dbReference type="AlphaFoldDB" id="A0A196SFK8"/>
<sequence length="647" mass="72548">MRQCRTWKIDGVIDILRNKDCDFDPEPTTIPYEFRKNCAEWGEWPAVVSKDDMTYSYSDYYRESMKFAKALLKVGMRPHDVCAMIGFNSPEYYFSLQGTWMSGGVTAGIYTTNSAEACAYVLKHSEAKVCVCQSGKSAMKIASICDSLPQLKAIVVYWPDEDMPVMEKSEGCAKLYRWEEFLEIGKDIPDSQVDARIDAIQPGSCATLIYTSGTTGDPKGVMCSHDACMTNALNIRYYLQLNNEDRFVSFLPMNHIAAQYVDTMIPVRNRITMYLARPDALRGSLVATLRKARPTFFVAVPRVYEKFMESIRAANAQASYLKQYLISWFEWIGLRACKTRQYGQVFTPPYFYSLAKSLAFDVMKEKLGLDKTRLCIVSAAPVTEETVTFFASYDFPIYDLLGQSEGTAPICTNTITEQQWKIGTVGRPLRGVEVKTDPDNGEFLYRGRNVMMGYLKSEADTVAAIDADGWLHSGDQGEIDADGFVKITGRLKELIVTAGGENVSPVPIENKIIELCPLIANCVVVGDKRKFLSCLVSLKTEVNPLTGEPSQQLAKSVVELLRGKGSKATTVEEAKEDEVVKKMISDAVEGYNAVAISRAQQIRKWTLMERDLSLGHGELTATLKMKRNVVHQHYEKDIESMYTEAQD</sequence>
<evidence type="ECO:0000259" key="4">
    <source>
        <dbReference type="Pfam" id="PF00501"/>
    </source>
</evidence>
<dbReference type="OrthoDB" id="3633556at2759"/>